<proteinExistence type="predicted"/>
<dbReference type="PATRIC" id="fig|1423755.3.peg.1151"/>
<dbReference type="Proteomes" id="UP000051054">
    <property type="component" value="Unassembled WGS sequence"/>
</dbReference>
<gene>
    <name evidence="1" type="ORF">FC40_GL001090</name>
</gene>
<evidence type="ECO:0000313" key="1">
    <source>
        <dbReference type="EMBL" id="KRM17882.1"/>
    </source>
</evidence>
<dbReference type="AlphaFoldDB" id="A0A0R1WIN7"/>
<reference evidence="1 2" key="1">
    <citation type="journal article" date="2015" name="Genome Announc.">
        <title>Expanding the biotechnology potential of lactobacilli through comparative genomics of 213 strains and associated genera.</title>
        <authorList>
            <person name="Sun Z."/>
            <person name="Harris H.M."/>
            <person name="McCann A."/>
            <person name="Guo C."/>
            <person name="Argimon S."/>
            <person name="Zhang W."/>
            <person name="Yang X."/>
            <person name="Jeffery I.B."/>
            <person name="Cooney J.C."/>
            <person name="Kagawa T.F."/>
            <person name="Liu W."/>
            <person name="Song Y."/>
            <person name="Salvetti E."/>
            <person name="Wrobel A."/>
            <person name="Rasinkangas P."/>
            <person name="Parkhill J."/>
            <person name="Rea M.C."/>
            <person name="O'Sullivan O."/>
            <person name="Ritari J."/>
            <person name="Douillard F.P."/>
            <person name="Paul Ross R."/>
            <person name="Yang R."/>
            <person name="Briner A.E."/>
            <person name="Felis G.E."/>
            <person name="de Vos W.M."/>
            <person name="Barrangou R."/>
            <person name="Klaenhammer T.R."/>
            <person name="Caufield P.W."/>
            <person name="Cui Y."/>
            <person name="Zhang H."/>
            <person name="O'Toole P.W."/>
        </authorList>
    </citation>
    <scope>NUCLEOTIDE SEQUENCE [LARGE SCALE GENOMIC DNA]</scope>
    <source>
        <strain evidence="1 2">DSM 18933</strain>
    </source>
</reference>
<dbReference type="eggNOG" id="ENOG50302ER">
    <property type="taxonomic scope" value="Bacteria"/>
</dbReference>
<dbReference type="OrthoDB" id="2200000at2"/>
<keyword evidence="2" id="KW-1185">Reference proteome</keyword>
<sequence length="86" mass="9906">MSEDVFFNPGQSISSSYDFSKAYVSAKIYHKKADNPVLIVQEKDGKPYVIFDEQAALKAKKDEAKRYSVIKRVTHKDLEETKDFQD</sequence>
<evidence type="ECO:0000313" key="2">
    <source>
        <dbReference type="Proteomes" id="UP000051054"/>
    </source>
</evidence>
<protein>
    <submittedName>
        <fullName evidence="1">Uncharacterized protein</fullName>
    </submittedName>
</protein>
<comment type="caution">
    <text evidence="1">The sequence shown here is derived from an EMBL/GenBank/DDBJ whole genome shotgun (WGS) entry which is preliminary data.</text>
</comment>
<accession>A0A0R1WIN7</accession>
<dbReference type="RefSeq" id="WP_025022234.1">
    <property type="nucleotide sequence ID" value="NZ_AZGD01000100.1"/>
</dbReference>
<dbReference type="EMBL" id="AZGD01000100">
    <property type="protein sequence ID" value="KRM17882.1"/>
    <property type="molecule type" value="Genomic_DNA"/>
</dbReference>
<name>A0A0R1WIN7_9LACO</name>
<organism evidence="1 2">
    <name type="scientific">Ligilactobacillus hayakitensis DSM 18933 = JCM 14209</name>
    <dbReference type="NCBI Taxonomy" id="1423755"/>
    <lineage>
        <taxon>Bacteria</taxon>
        <taxon>Bacillati</taxon>
        <taxon>Bacillota</taxon>
        <taxon>Bacilli</taxon>
        <taxon>Lactobacillales</taxon>
        <taxon>Lactobacillaceae</taxon>
        <taxon>Ligilactobacillus</taxon>
    </lineage>
</organism>